<evidence type="ECO:0000313" key="8">
    <source>
        <dbReference type="Proteomes" id="UP000322873"/>
    </source>
</evidence>
<evidence type="ECO:0000256" key="4">
    <source>
        <dbReference type="ARBA" id="ARBA00022989"/>
    </source>
</evidence>
<reference evidence="7 8" key="1">
    <citation type="submission" date="2019-06" db="EMBL/GenBank/DDBJ databases">
        <title>Genome Sequence of the Brown Rot Fungal Pathogen Monilinia fructicola.</title>
        <authorList>
            <person name="De Miccolis Angelini R.M."/>
            <person name="Landi L."/>
            <person name="Abate D."/>
            <person name="Pollastro S."/>
            <person name="Romanazzi G."/>
            <person name="Faretra F."/>
        </authorList>
    </citation>
    <scope>NUCLEOTIDE SEQUENCE [LARGE SCALE GENOMIC DNA]</scope>
    <source>
        <strain evidence="7 8">Mfrc123</strain>
    </source>
</reference>
<comment type="caution">
    <text evidence="7">The sequence shown here is derived from an EMBL/GenBank/DDBJ whole genome shotgun (WGS) entry which is preliminary data.</text>
</comment>
<evidence type="ECO:0000256" key="2">
    <source>
        <dbReference type="ARBA" id="ARBA00022448"/>
    </source>
</evidence>
<dbReference type="PANTHER" id="PTHR43829:SF24">
    <property type="entry name" value="MIP AQUAPORIN (EUROFUNG)"/>
    <property type="match status" value="1"/>
</dbReference>
<keyword evidence="5 6" id="KW-0472">Membrane</keyword>
<comment type="subcellular location">
    <subcellularLocation>
        <location evidence="1">Membrane</location>
        <topology evidence="1">Multi-pass membrane protein</topology>
    </subcellularLocation>
</comment>
<gene>
    <name evidence="7" type="ORF">EYC84_002463</name>
</gene>
<evidence type="ECO:0000313" key="7">
    <source>
        <dbReference type="EMBL" id="KAA8570132.1"/>
    </source>
</evidence>
<evidence type="ECO:0000256" key="5">
    <source>
        <dbReference type="ARBA" id="ARBA00023136"/>
    </source>
</evidence>
<dbReference type="PANTHER" id="PTHR43829">
    <property type="entry name" value="AQUAPORIN OR AQUAGLYCEROPORIN RELATED"/>
    <property type="match status" value="1"/>
</dbReference>
<evidence type="ECO:0000256" key="6">
    <source>
        <dbReference type="SAM" id="Phobius"/>
    </source>
</evidence>
<dbReference type="Proteomes" id="UP000322873">
    <property type="component" value="Unassembled WGS sequence"/>
</dbReference>
<dbReference type="Gene3D" id="1.20.1080.10">
    <property type="entry name" value="Glycerol uptake facilitator protein"/>
    <property type="match status" value="1"/>
</dbReference>
<organism evidence="7 8">
    <name type="scientific">Monilinia fructicola</name>
    <name type="common">Brown rot fungus</name>
    <name type="synonym">Ciboria fructicola</name>
    <dbReference type="NCBI Taxonomy" id="38448"/>
    <lineage>
        <taxon>Eukaryota</taxon>
        <taxon>Fungi</taxon>
        <taxon>Dikarya</taxon>
        <taxon>Ascomycota</taxon>
        <taxon>Pezizomycotina</taxon>
        <taxon>Leotiomycetes</taxon>
        <taxon>Helotiales</taxon>
        <taxon>Sclerotiniaceae</taxon>
        <taxon>Monilinia</taxon>
    </lineage>
</organism>
<dbReference type="InterPro" id="IPR050363">
    <property type="entry name" value="MIP/Aquaporin"/>
</dbReference>
<feature type="transmembrane region" description="Helical" evidence="6">
    <location>
        <begin position="39"/>
        <end position="67"/>
    </location>
</feature>
<dbReference type="GO" id="GO:0015254">
    <property type="term" value="F:glycerol channel activity"/>
    <property type="evidence" value="ECO:0007669"/>
    <property type="project" value="TreeGrafter"/>
</dbReference>
<dbReference type="GO" id="GO:0005886">
    <property type="term" value="C:plasma membrane"/>
    <property type="evidence" value="ECO:0007669"/>
    <property type="project" value="TreeGrafter"/>
</dbReference>
<keyword evidence="8" id="KW-1185">Reference proteome</keyword>
<keyword evidence="4 6" id="KW-1133">Transmembrane helix</keyword>
<dbReference type="AlphaFoldDB" id="A0A5M9JQR5"/>
<dbReference type="SUPFAM" id="SSF81338">
    <property type="entry name" value="Aquaporin-like"/>
    <property type="match status" value="1"/>
</dbReference>
<proteinExistence type="predicted"/>
<evidence type="ECO:0000256" key="3">
    <source>
        <dbReference type="ARBA" id="ARBA00022692"/>
    </source>
</evidence>
<evidence type="ECO:0008006" key="9">
    <source>
        <dbReference type="Google" id="ProtNLM"/>
    </source>
</evidence>
<accession>A0A5M9JQR5</accession>
<dbReference type="GO" id="GO:0015250">
    <property type="term" value="F:water channel activity"/>
    <property type="evidence" value="ECO:0007669"/>
    <property type="project" value="TreeGrafter"/>
</dbReference>
<dbReference type="VEuPathDB" id="FungiDB:MFRU_005g02680"/>
<dbReference type="EMBL" id="VICG01000007">
    <property type="protein sequence ID" value="KAA8570132.1"/>
    <property type="molecule type" value="Genomic_DNA"/>
</dbReference>
<name>A0A5M9JQR5_MONFR</name>
<evidence type="ECO:0000256" key="1">
    <source>
        <dbReference type="ARBA" id="ARBA00004141"/>
    </source>
</evidence>
<sequence>MAFGYTTGACLNPARDFGPRMATAAVGYGSEVFTVSDAWWIYGAWGATITGALIGGGFYDVAIFVGGESPINYPRKRRRQAAERVKGKAEKGWWIFKRDLELGFKGELGKEG</sequence>
<protein>
    <recommendedName>
        <fullName evidence="9">Aquaporin</fullName>
    </recommendedName>
</protein>
<keyword evidence="2" id="KW-0813">Transport</keyword>
<dbReference type="InterPro" id="IPR023271">
    <property type="entry name" value="Aquaporin-like"/>
</dbReference>
<keyword evidence="3 6" id="KW-0812">Transmembrane</keyword>